<dbReference type="PANTHER" id="PTHR39466:SF1">
    <property type="entry name" value="RGS DOMAIN-CONTAINING PROTEIN"/>
    <property type="match status" value="1"/>
</dbReference>
<feature type="region of interest" description="Disordered" evidence="1">
    <location>
        <begin position="76"/>
        <end position="138"/>
    </location>
</feature>
<protein>
    <recommendedName>
        <fullName evidence="5">RGS domain-containing protein</fullName>
    </recommendedName>
</protein>
<feature type="region of interest" description="Disordered" evidence="1">
    <location>
        <begin position="373"/>
        <end position="405"/>
    </location>
</feature>
<keyword evidence="4" id="KW-1185">Reference proteome</keyword>
<sequence length="483" mass="53789">MSRRKIYSAKLDSYAAKLNLSPQLRRITLHNILAGDTCAPISLRDFEGYLAFHEHSLENLHFVIWYQDYRRRFSALPSGEQPASPRQQAQTLKQNKPAHLSPTNAADLSGSNSWVTLSVSPDQAPSSPTSPNTLFSAPTLPPSPITPITPLSVSSAYPLLPLPPVPPASHISAQPFRDECTRVVSSFLRAGSSKELNIDADVRDSVFKELVWSTHPDVFLPLYEAAFTLLESSSIPHFLSHASTNINLPRQIFWYTIGSMDILIGLAISLSLIMTLSTPPQANRAYRLFGVVIAGVGAAQWYSAWRGFCSNVWRRGNRQVRPWEFTELDEESWMFWERPQVIPDRNPEEHALKDVANDPMTITDTSHIPSFLYSPNSSSSQTPSRSPFSPITTTSNKTKSSIITPSPFSSQSNLFRTFTTTSKATHGSSLSLTRPPVFGPEKVVLDPRIKEVHARVMNDIYRVGFSWMFVFGVIVLAVPGRVH</sequence>
<feature type="transmembrane region" description="Helical" evidence="2">
    <location>
        <begin position="460"/>
        <end position="478"/>
    </location>
</feature>
<accession>A0A067QKS6</accession>
<evidence type="ECO:0000313" key="4">
    <source>
        <dbReference type="Proteomes" id="UP000027265"/>
    </source>
</evidence>
<reference evidence="4" key="1">
    <citation type="journal article" date="2014" name="Proc. Natl. Acad. Sci. U.S.A.">
        <title>Extensive sampling of basidiomycete genomes demonstrates inadequacy of the white-rot/brown-rot paradigm for wood decay fungi.</title>
        <authorList>
            <person name="Riley R."/>
            <person name="Salamov A.A."/>
            <person name="Brown D.W."/>
            <person name="Nagy L.G."/>
            <person name="Floudas D."/>
            <person name="Held B.W."/>
            <person name="Levasseur A."/>
            <person name="Lombard V."/>
            <person name="Morin E."/>
            <person name="Otillar R."/>
            <person name="Lindquist E.A."/>
            <person name="Sun H."/>
            <person name="LaButti K.M."/>
            <person name="Schmutz J."/>
            <person name="Jabbour D."/>
            <person name="Luo H."/>
            <person name="Baker S.E."/>
            <person name="Pisabarro A.G."/>
            <person name="Walton J.D."/>
            <person name="Blanchette R.A."/>
            <person name="Henrissat B."/>
            <person name="Martin F."/>
            <person name="Cullen D."/>
            <person name="Hibbett D.S."/>
            <person name="Grigoriev I.V."/>
        </authorList>
    </citation>
    <scope>NUCLEOTIDE SEQUENCE [LARGE SCALE GENOMIC DNA]</scope>
    <source>
        <strain evidence="4">MUCL 33604</strain>
    </source>
</reference>
<dbReference type="InterPro" id="IPR044926">
    <property type="entry name" value="RGS_subdomain_2"/>
</dbReference>
<organism evidence="3 4">
    <name type="scientific">Jaapia argillacea MUCL 33604</name>
    <dbReference type="NCBI Taxonomy" id="933084"/>
    <lineage>
        <taxon>Eukaryota</taxon>
        <taxon>Fungi</taxon>
        <taxon>Dikarya</taxon>
        <taxon>Basidiomycota</taxon>
        <taxon>Agaricomycotina</taxon>
        <taxon>Agaricomycetes</taxon>
        <taxon>Agaricomycetidae</taxon>
        <taxon>Jaapiales</taxon>
        <taxon>Jaapiaceae</taxon>
        <taxon>Jaapia</taxon>
    </lineage>
</organism>
<feature type="compositionally biased region" description="Polar residues" evidence="1">
    <location>
        <begin position="84"/>
        <end position="94"/>
    </location>
</feature>
<dbReference type="Proteomes" id="UP000027265">
    <property type="component" value="Unassembled WGS sequence"/>
</dbReference>
<dbReference type="InterPro" id="IPR036305">
    <property type="entry name" value="RGS_sf"/>
</dbReference>
<keyword evidence="2" id="KW-0472">Membrane</keyword>
<dbReference type="PANTHER" id="PTHR39466">
    <property type="entry name" value="RGS DOMAIN-CONTAINING PROTEIN"/>
    <property type="match status" value="1"/>
</dbReference>
<gene>
    <name evidence="3" type="ORF">JAAARDRAFT_187495</name>
</gene>
<dbReference type="HOGENOM" id="CLU_040054_0_0_1"/>
<feature type="transmembrane region" description="Helical" evidence="2">
    <location>
        <begin position="252"/>
        <end position="273"/>
    </location>
</feature>
<dbReference type="SUPFAM" id="SSF48097">
    <property type="entry name" value="Regulator of G-protein signaling, RGS"/>
    <property type="match status" value="1"/>
</dbReference>
<name>A0A067QKS6_9AGAM</name>
<dbReference type="EMBL" id="KL197709">
    <property type="protein sequence ID" value="KDQ64122.1"/>
    <property type="molecule type" value="Genomic_DNA"/>
</dbReference>
<proteinExistence type="predicted"/>
<dbReference type="InParanoid" id="A0A067QKS6"/>
<feature type="compositionally biased region" description="Polar residues" evidence="1">
    <location>
        <begin position="101"/>
        <end position="136"/>
    </location>
</feature>
<feature type="transmembrane region" description="Helical" evidence="2">
    <location>
        <begin position="285"/>
        <end position="305"/>
    </location>
</feature>
<evidence type="ECO:0000313" key="3">
    <source>
        <dbReference type="EMBL" id="KDQ64122.1"/>
    </source>
</evidence>
<dbReference type="AlphaFoldDB" id="A0A067QKS6"/>
<evidence type="ECO:0000256" key="2">
    <source>
        <dbReference type="SAM" id="Phobius"/>
    </source>
</evidence>
<evidence type="ECO:0000256" key="1">
    <source>
        <dbReference type="SAM" id="MobiDB-lite"/>
    </source>
</evidence>
<keyword evidence="2" id="KW-1133">Transmembrane helix</keyword>
<dbReference type="STRING" id="933084.A0A067QKS6"/>
<dbReference type="OrthoDB" id="3232309at2759"/>
<evidence type="ECO:0008006" key="5">
    <source>
        <dbReference type="Google" id="ProtNLM"/>
    </source>
</evidence>
<dbReference type="Gene3D" id="1.10.167.10">
    <property type="entry name" value="Regulator of G-protein Signalling 4, domain 2"/>
    <property type="match status" value="1"/>
</dbReference>
<keyword evidence="2" id="KW-0812">Transmembrane</keyword>